<dbReference type="GO" id="GO:0005524">
    <property type="term" value="F:ATP binding"/>
    <property type="evidence" value="ECO:0007669"/>
    <property type="project" value="UniProtKB-KW"/>
</dbReference>
<dbReference type="Pfam" id="PF00005">
    <property type="entry name" value="ABC_tran"/>
    <property type="match status" value="1"/>
</dbReference>
<dbReference type="Pfam" id="PF12399">
    <property type="entry name" value="BCA_ABC_TP_C"/>
    <property type="match status" value="1"/>
</dbReference>
<evidence type="ECO:0000256" key="2">
    <source>
        <dbReference type="ARBA" id="ARBA00022741"/>
    </source>
</evidence>
<keyword evidence="2" id="KW-0547">Nucleotide-binding</keyword>
<accession>A0A9E7CVD7</accession>
<dbReference type="EMBL" id="CP083239">
    <property type="protein sequence ID" value="UOK69369.1"/>
    <property type="molecule type" value="Genomic_DNA"/>
</dbReference>
<dbReference type="GO" id="GO:0005886">
    <property type="term" value="C:plasma membrane"/>
    <property type="evidence" value="ECO:0007669"/>
    <property type="project" value="TreeGrafter"/>
</dbReference>
<dbReference type="GO" id="GO:0042941">
    <property type="term" value="P:D-alanine transmembrane transport"/>
    <property type="evidence" value="ECO:0007669"/>
    <property type="project" value="TreeGrafter"/>
</dbReference>
<keyword evidence="1" id="KW-0813">Transport</keyword>
<dbReference type="GO" id="GO:0016887">
    <property type="term" value="F:ATP hydrolysis activity"/>
    <property type="evidence" value="ECO:0007669"/>
    <property type="project" value="InterPro"/>
</dbReference>
<dbReference type="InterPro" id="IPR003439">
    <property type="entry name" value="ABC_transporter-like_ATP-bd"/>
</dbReference>
<gene>
    <name evidence="5" type="ORF">K9D25_11405</name>
</gene>
<sequence>MSVGTPVLEISALTKHYGGVRALDGVSFTIAPGELLALIGPNGAGKSTCFNIVNGQLRPDAGEVRLKGRDITGLAPRRIARLGVGRTFQVASVFGSMTVRENVQMALIAARGQVFRLWAPAHRMAREEALALLEQTGMAAQAERPAATLAYGDVKRLELAMALAGNPGLLLMDEPTAGMSGDERQAMIALVRSLTRARDLAVLFTEHAMDVVFGHADRVVVLARGRLIANGGVEEVRNDPAVRAAYLGGVAPASSEAP</sequence>
<dbReference type="Proteomes" id="UP000831684">
    <property type="component" value="Chromosome"/>
</dbReference>
<feature type="domain" description="ABC transporter" evidence="4">
    <location>
        <begin position="8"/>
        <end position="249"/>
    </location>
</feature>
<name>A0A9E7CVD7_9HYPH</name>
<dbReference type="CDD" id="cd03219">
    <property type="entry name" value="ABC_Mj1267_LivG_branched"/>
    <property type="match status" value="1"/>
</dbReference>
<dbReference type="InterPro" id="IPR003593">
    <property type="entry name" value="AAA+_ATPase"/>
</dbReference>
<proteinExistence type="predicted"/>
<dbReference type="FunFam" id="3.40.50.300:FF:000421">
    <property type="entry name" value="Branched-chain amino acid ABC transporter ATP-binding protein"/>
    <property type="match status" value="1"/>
</dbReference>
<evidence type="ECO:0000313" key="6">
    <source>
        <dbReference type="Proteomes" id="UP000831684"/>
    </source>
</evidence>
<dbReference type="RefSeq" id="WP_244375248.1">
    <property type="nucleotide sequence ID" value="NZ_CP083239.1"/>
</dbReference>
<dbReference type="AlphaFoldDB" id="A0A9E7CVD7"/>
<dbReference type="Gene3D" id="3.40.50.300">
    <property type="entry name" value="P-loop containing nucleotide triphosphate hydrolases"/>
    <property type="match status" value="1"/>
</dbReference>
<evidence type="ECO:0000256" key="1">
    <source>
        <dbReference type="ARBA" id="ARBA00022448"/>
    </source>
</evidence>
<dbReference type="PROSITE" id="PS50893">
    <property type="entry name" value="ABC_TRANSPORTER_2"/>
    <property type="match status" value="1"/>
</dbReference>
<dbReference type="GO" id="GO:0015808">
    <property type="term" value="P:L-alanine transport"/>
    <property type="evidence" value="ECO:0007669"/>
    <property type="project" value="TreeGrafter"/>
</dbReference>
<dbReference type="GO" id="GO:1903806">
    <property type="term" value="P:L-isoleucine import across plasma membrane"/>
    <property type="evidence" value="ECO:0007669"/>
    <property type="project" value="TreeGrafter"/>
</dbReference>
<dbReference type="GO" id="GO:0005304">
    <property type="term" value="F:L-valine transmembrane transporter activity"/>
    <property type="evidence" value="ECO:0007669"/>
    <property type="project" value="TreeGrafter"/>
</dbReference>
<dbReference type="GO" id="GO:1903805">
    <property type="term" value="P:L-valine import across plasma membrane"/>
    <property type="evidence" value="ECO:0007669"/>
    <property type="project" value="TreeGrafter"/>
</dbReference>
<organism evidence="5 6">
    <name type="scientific">Ancylobacter polymorphus</name>
    <dbReference type="NCBI Taxonomy" id="223390"/>
    <lineage>
        <taxon>Bacteria</taxon>
        <taxon>Pseudomonadati</taxon>
        <taxon>Pseudomonadota</taxon>
        <taxon>Alphaproteobacteria</taxon>
        <taxon>Hyphomicrobiales</taxon>
        <taxon>Xanthobacteraceae</taxon>
        <taxon>Ancylobacter</taxon>
    </lineage>
</organism>
<dbReference type="KEGG" id="apol:K9D25_11405"/>
<dbReference type="SUPFAM" id="SSF52540">
    <property type="entry name" value="P-loop containing nucleoside triphosphate hydrolases"/>
    <property type="match status" value="1"/>
</dbReference>
<dbReference type="InterPro" id="IPR027417">
    <property type="entry name" value="P-loop_NTPase"/>
</dbReference>
<dbReference type="InterPro" id="IPR032823">
    <property type="entry name" value="BCA_ABC_TP_C"/>
</dbReference>
<evidence type="ECO:0000259" key="4">
    <source>
        <dbReference type="PROSITE" id="PS50893"/>
    </source>
</evidence>
<evidence type="ECO:0000313" key="5">
    <source>
        <dbReference type="EMBL" id="UOK69369.1"/>
    </source>
</evidence>
<dbReference type="GO" id="GO:0015188">
    <property type="term" value="F:L-isoleucine transmembrane transporter activity"/>
    <property type="evidence" value="ECO:0007669"/>
    <property type="project" value="TreeGrafter"/>
</dbReference>
<dbReference type="PANTHER" id="PTHR45772:SF7">
    <property type="entry name" value="AMINO ACID ABC TRANSPORTER ATP-BINDING PROTEIN"/>
    <property type="match status" value="1"/>
</dbReference>
<dbReference type="InterPro" id="IPR051120">
    <property type="entry name" value="ABC_AA/LPS_Transport"/>
</dbReference>
<reference evidence="5" key="1">
    <citation type="submission" date="2021-09" db="EMBL/GenBank/DDBJ databases">
        <title>Network and meta-omics reveal the key degrader and cooperation patterns in an efficient 1,4-dioxane-degrading microbial community.</title>
        <authorList>
            <person name="Dai C."/>
        </authorList>
    </citation>
    <scope>NUCLEOTIDE SEQUENCE</scope>
    <source>
        <strain evidence="5">ZM13</strain>
    </source>
</reference>
<dbReference type="SMART" id="SM00382">
    <property type="entry name" value="AAA"/>
    <property type="match status" value="1"/>
</dbReference>
<keyword evidence="3 5" id="KW-0067">ATP-binding</keyword>
<dbReference type="GO" id="GO:0015192">
    <property type="term" value="F:L-phenylalanine transmembrane transporter activity"/>
    <property type="evidence" value="ECO:0007669"/>
    <property type="project" value="TreeGrafter"/>
</dbReference>
<evidence type="ECO:0000256" key="3">
    <source>
        <dbReference type="ARBA" id="ARBA00022840"/>
    </source>
</evidence>
<dbReference type="PANTHER" id="PTHR45772">
    <property type="entry name" value="CONSERVED COMPONENT OF ABC TRANSPORTER FOR NATURAL AMINO ACIDS-RELATED"/>
    <property type="match status" value="1"/>
</dbReference>
<protein>
    <submittedName>
        <fullName evidence="5">ABC transporter ATP-binding protein</fullName>
    </submittedName>
</protein>